<evidence type="ECO:0000256" key="6">
    <source>
        <dbReference type="SAM" id="Coils"/>
    </source>
</evidence>
<dbReference type="Gene3D" id="3.30.565.10">
    <property type="entry name" value="Histidine kinase-like ATPase, C-terminal domain"/>
    <property type="match status" value="1"/>
</dbReference>
<dbReference type="Pfam" id="PF08448">
    <property type="entry name" value="PAS_4"/>
    <property type="match status" value="2"/>
</dbReference>
<comment type="catalytic activity">
    <reaction evidence="1">
        <text>ATP + protein L-histidine = ADP + protein N-phospho-L-histidine.</text>
        <dbReference type="EC" id="2.7.13.3"/>
    </reaction>
</comment>
<reference evidence="10 11" key="1">
    <citation type="submission" date="2015-02" db="EMBL/GenBank/DDBJ databases">
        <title>Nostoc linckia genome annotation.</title>
        <authorList>
            <person name="Zhou Z."/>
        </authorList>
    </citation>
    <scope>NUCLEOTIDE SEQUENCE [LARGE SCALE GENOMIC DNA]</scope>
    <source>
        <strain evidence="11">z8</strain>
    </source>
</reference>
<dbReference type="CDD" id="cd00082">
    <property type="entry name" value="HisKA"/>
    <property type="match status" value="1"/>
</dbReference>
<dbReference type="Pfam" id="PF02518">
    <property type="entry name" value="HATPase_c"/>
    <property type="match status" value="1"/>
</dbReference>
<evidence type="ECO:0000256" key="4">
    <source>
        <dbReference type="ARBA" id="ARBA00022777"/>
    </source>
</evidence>
<evidence type="ECO:0000256" key="2">
    <source>
        <dbReference type="ARBA" id="ARBA00012438"/>
    </source>
</evidence>
<dbReference type="InterPro" id="IPR003594">
    <property type="entry name" value="HATPase_dom"/>
</dbReference>
<evidence type="ECO:0000313" key="11">
    <source>
        <dbReference type="Proteomes" id="UP000222310"/>
    </source>
</evidence>
<evidence type="ECO:0000259" key="8">
    <source>
        <dbReference type="PROSITE" id="PS50112"/>
    </source>
</evidence>
<dbReference type="PROSITE" id="PS50109">
    <property type="entry name" value="HIS_KIN"/>
    <property type="match status" value="1"/>
</dbReference>
<evidence type="ECO:0000256" key="1">
    <source>
        <dbReference type="ARBA" id="ARBA00000085"/>
    </source>
</evidence>
<dbReference type="SUPFAM" id="SSF55785">
    <property type="entry name" value="PYP-like sensor domain (PAS domain)"/>
    <property type="match status" value="3"/>
</dbReference>
<dbReference type="Gene3D" id="1.10.287.130">
    <property type="match status" value="1"/>
</dbReference>
<dbReference type="PROSITE" id="PS50112">
    <property type="entry name" value="PAS"/>
    <property type="match status" value="2"/>
</dbReference>
<dbReference type="EMBL" id="LAHD01000008">
    <property type="protein sequence ID" value="PHK06318.1"/>
    <property type="molecule type" value="Genomic_DNA"/>
</dbReference>
<dbReference type="NCBIfam" id="TIGR00229">
    <property type="entry name" value="sensory_box"/>
    <property type="match status" value="3"/>
</dbReference>
<dbReference type="PANTHER" id="PTHR43065">
    <property type="entry name" value="SENSOR HISTIDINE KINASE"/>
    <property type="match status" value="1"/>
</dbReference>
<feature type="coiled-coil region" evidence="6">
    <location>
        <begin position="6"/>
        <end position="33"/>
    </location>
</feature>
<keyword evidence="4" id="KW-0808">Transferase</keyword>
<feature type="domain" description="PAC" evidence="9">
    <location>
        <begin position="386"/>
        <end position="439"/>
    </location>
</feature>
<gene>
    <name evidence="10" type="ORF">VF08_04580</name>
</gene>
<dbReference type="InterPro" id="IPR036890">
    <property type="entry name" value="HATPase_C_sf"/>
</dbReference>
<dbReference type="InterPro" id="IPR013655">
    <property type="entry name" value="PAS_fold_3"/>
</dbReference>
<dbReference type="PRINTS" id="PR00344">
    <property type="entry name" value="BCTRLSENSOR"/>
</dbReference>
<dbReference type="RefSeq" id="WP_099070039.1">
    <property type="nucleotide sequence ID" value="NZ_LAHD01000008.1"/>
</dbReference>
<dbReference type="Pfam" id="PF08447">
    <property type="entry name" value="PAS_3"/>
    <property type="match status" value="1"/>
</dbReference>
<feature type="coiled-coil region" evidence="6">
    <location>
        <begin position="430"/>
        <end position="464"/>
    </location>
</feature>
<feature type="domain" description="PAS" evidence="8">
    <location>
        <begin position="178"/>
        <end position="233"/>
    </location>
</feature>
<feature type="domain" description="PAC" evidence="9">
    <location>
        <begin position="251"/>
        <end position="306"/>
    </location>
</feature>
<evidence type="ECO:0000256" key="5">
    <source>
        <dbReference type="ARBA" id="ARBA00023012"/>
    </source>
</evidence>
<accession>A0A9Q6EMU6</accession>
<dbReference type="InterPro" id="IPR005467">
    <property type="entry name" value="His_kinase_dom"/>
</dbReference>
<dbReference type="InterPro" id="IPR000014">
    <property type="entry name" value="PAS"/>
</dbReference>
<dbReference type="InterPro" id="IPR001610">
    <property type="entry name" value="PAC"/>
</dbReference>
<protein>
    <recommendedName>
        <fullName evidence="2">histidine kinase</fullName>
        <ecNumber evidence="2">2.7.13.3</ecNumber>
    </recommendedName>
</protein>
<dbReference type="InterPro" id="IPR000700">
    <property type="entry name" value="PAS-assoc_C"/>
</dbReference>
<dbReference type="GeneID" id="57094915"/>
<dbReference type="GO" id="GO:0000155">
    <property type="term" value="F:phosphorelay sensor kinase activity"/>
    <property type="evidence" value="ECO:0007669"/>
    <property type="project" value="InterPro"/>
</dbReference>
<dbReference type="InterPro" id="IPR003661">
    <property type="entry name" value="HisK_dim/P_dom"/>
</dbReference>
<dbReference type="InterPro" id="IPR013656">
    <property type="entry name" value="PAS_4"/>
</dbReference>
<feature type="domain" description="Histidine kinase" evidence="7">
    <location>
        <begin position="473"/>
        <end position="723"/>
    </location>
</feature>
<organism evidence="10 11">
    <name type="scientific">Nostoc linckia z8</name>
    <dbReference type="NCBI Taxonomy" id="1628746"/>
    <lineage>
        <taxon>Bacteria</taxon>
        <taxon>Bacillati</taxon>
        <taxon>Cyanobacteriota</taxon>
        <taxon>Cyanophyceae</taxon>
        <taxon>Nostocales</taxon>
        <taxon>Nostocaceae</taxon>
        <taxon>Nostoc</taxon>
    </lineage>
</organism>
<keyword evidence="4" id="KW-0418">Kinase</keyword>
<dbReference type="SMART" id="SM00387">
    <property type="entry name" value="HATPase_c"/>
    <property type="match status" value="1"/>
</dbReference>
<dbReference type="PROSITE" id="PS50113">
    <property type="entry name" value="PAC"/>
    <property type="match status" value="2"/>
</dbReference>
<dbReference type="Proteomes" id="UP000222310">
    <property type="component" value="Unassembled WGS sequence"/>
</dbReference>
<dbReference type="EC" id="2.7.13.3" evidence="2"/>
<dbReference type="Gene3D" id="3.30.450.20">
    <property type="entry name" value="PAS domain"/>
    <property type="match status" value="3"/>
</dbReference>
<evidence type="ECO:0000259" key="9">
    <source>
        <dbReference type="PROSITE" id="PS50113"/>
    </source>
</evidence>
<proteinExistence type="predicted"/>
<keyword evidence="6" id="KW-0175">Coiled coil</keyword>
<dbReference type="InterPro" id="IPR035965">
    <property type="entry name" value="PAS-like_dom_sf"/>
</dbReference>
<dbReference type="SMART" id="SM00091">
    <property type="entry name" value="PAS"/>
    <property type="match status" value="3"/>
</dbReference>
<dbReference type="SMART" id="SM00086">
    <property type="entry name" value="PAC"/>
    <property type="match status" value="2"/>
</dbReference>
<dbReference type="SUPFAM" id="SSF55874">
    <property type="entry name" value="ATPase domain of HSP90 chaperone/DNA topoisomerase II/histidine kinase"/>
    <property type="match status" value="1"/>
</dbReference>
<feature type="domain" description="PAS" evidence="8">
    <location>
        <begin position="307"/>
        <end position="381"/>
    </location>
</feature>
<keyword evidence="5" id="KW-0902">Two-component regulatory system</keyword>
<evidence type="ECO:0000259" key="7">
    <source>
        <dbReference type="PROSITE" id="PS50109"/>
    </source>
</evidence>
<dbReference type="PANTHER" id="PTHR43065:SF50">
    <property type="entry name" value="HISTIDINE KINASE"/>
    <property type="match status" value="1"/>
</dbReference>
<dbReference type="InterPro" id="IPR004358">
    <property type="entry name" value="Sig_transdc_His_kin-like_C"/>
</dbReference>
<comment type="caution">
    <text evidence="10">The sequence shown here is derived from an EMBL/GenBank/DDBJ whole genome shotgun (WGS) entry which is preliminary data.</text>
</comment>
<evidence type="ECO:0000256" key="3">
    <source>
        <dbReference type="ARBA" id="ARBA00022553"/>
    </source>
</evidence>
<dbReference type="CDD" id="cd00130">
    <property type="entry name" value="PAS"/>
    <property type="match status" value="2"/>
</dbReference>
<dbReference type="AlphaFoldDB" id="A0A9Q6EMU6"/>
<evidence type="ECO:0000313" key="10">
    <source>
        <dbReference type="EMBL" id="PHK06318.1"/>
    </source>
</evidence>
<keyword evidence="3" id="KW-0597">Phosphoprotein</keyword>
<sequence>MICNLISVEKDTYESLQQELVELRQVVASLKSTKSSNSLKFSQQQMGVFIESIPAAIAIFDGQMRYLLTSQRWREDYNLSDGDIIGRSHYEIFPDIPHYWQEIYQRCLAGSIEEFEENIFPLGEGTINWVKWQINPWYKDSAEIGGIIIFSEVITVHKQLEETAICHRQQAAAQLQEKEQFLRGIYDGVTQPIFVIDIVDNKELRYAGWNSATEKITGINNAEVIGKTIEYVHGNVEGQEVRQRFQICIETGISIKYEECLTFQGQETWWLTTINPLKNSQGKVYRLVGTALNITERKLTEEALQASQHFIQRITDSSPNILYIFDLEQQRNIYANQEIGKLLGYSNQQIQQMGIQILPTITHPDDWKKIVTHLENFSNAKDGEIYEFEFRVKQANGEWRWLYTRETVFNRSADGKINQILGVSTDITERKQAEMQLQLQAQNLENTLRELQRTQSQLIQSEKMSSLGNMVAGVAHEINNPVNFIHANLIPASEYTQDLLHLLELYQQHFPYPPEEIQAEIIAIDLDFLKQDLTKLFQSMTIGTQRIREIVLSLRNFSRLDEAEFKDVDIHQGIDSTLMILHNRLKAKPNHPEIAVIKEYGKLPLIECYPGQLNQVFMNLITNAIDSLEQSFIGEQGQIRISTEVCDSKWAIIKIADNGLGIAQEILPKLFDPFFTTKDVGKGTGLGLFISYQIVVNKHAGYLSCNSIPRQGAEFIIQIPISQS</sequence>
<name>A0A9Q6EMU6_NOSLI</name>